<dbReference type="CDD" id="cd00096">
    <property type="entry name" value="Ig"/>
    <property type="match status" value="1"/>
</dbReference>
<feature type="transmembrane region" description="Helical" evidence="13">
    <location>
        <begin position="276"/>
        <end position="295"/>
    </location>
</feature>
<dbReference type="InterPro" id="IPR003599">
    <property type="entry name" value="Ig_sub"/>
</dbReference>
<keyword evidence="5" id="KW-0677">Repeat</keyword>
<dbReference type="GO" id="GO:0006955">
    <property type="term" value="P:immune response"/>
    <property type="evidence" value="ECO:0007669"/>
    <property type="project" value="UniProtKB-ARBA"/>
</dbReference>
<feature type="domain" description="Ig-like" evidence="14">
    <location>
        <begin position="586"/>
        <end position="660"/>
    </location>
</feature>
<evidence type="ECO:0000256" key="13">
    <source>
        <dbReference type="SAM" id="Phobius"/>
    </source>
</evidence>
<name>A0AA35LGH7_9SAUR</name>
<dbReference type="GO" id="GO:0005178">
    <property type="term" value="F:integrin binding"/>
    <property type="evidence" value="ECO:0007669"/>
    <property type="project" value="InterPro"/>
</dbReference>
<dbReference type="InterPro" id="IPR036179">
    <property type="entry name" value="Ig-like_dom_sf"/>
</dbReference>
<dbReference type="InterPro" id="IPR013768">
    <property type="entry name" value="ICAM_N"/>
</dbReference>
<evidence type="ECO:0000313" key="16">
    <source>
        <dbReference type="Proteomes" id="UP001178461"/>
    </source>
</evidence>
<keyword evidence="8 13" id="KW-0472">Membrane</keyword>
<evidence type="ECO:0000256" key="7">
    <source>
        <dbReference type="ARBA" id="ARBA00022989"/>
    </source>
</evidence>
<comment type="similarity">
    <text evidence="2">Belongs to the immunoglobulin superfamily. ICAM family.</text>
</comment>
<keyword evidence="10" id="KW-0325">Glycoprotein</keyword>
<feature type="domain" description="Ig-like" evidence="14">
    <location>
        <begin position="860"/>
        <end position="985"/>
    </location>
</feature>
<evidence type="ECO:0000256" key="11">
    <source>
        <dbReference type="ARBA" id="ARBA00023319"/>
    </source>
</evidence>
<dbReference type="InterPro" id="IPR003598">
    <property type="entry name" value="Ig_sub2"/>
</dbReference>
<evidence type="ECO:0000256" key="3">
    <source>
        <dbReference type="ARBA" id="ARBA00022692"/>
    </source>
</evidence>
<dbReference type="InterPro" id="IPR013783">
    <property type="entry name" value="Ig-like_fold"/>
</dbReference>
<dbReference type="Proteomes" id="UP001178461">
    <property type="component" value="Chromosome 17"/>
</dbReference>
<evidence type="ECO:0000256" key="10">
    <source>
        <dbReference type="ARBA" id="ARBA00023180"/>
    </source>
</evidence>
<sequence>MQEEGPGGMRHGGGAHLGDGGTPPDRSPPSGQLALRGACMAPCEASSTLAQWAVCVLLKRPPAGRGLKRTQQLTTALCICKTVPGVTPPSPPYTSALLLPRLKTFHVRPAVRQLPLLEEQEVCANKFSDSSTKISSTSSPSPSPALSLPLCRDPFVLVAIRAGVLHFPAPPPSVAPITLPTMGNGMQEWVDHSADAMGPGGWEEKHAASGPGEQQVSSFCCFLCRLCCFLFLRYQVSNAKPIQSPPPAFSPLRSLGFSLQLSFAFSAMKTQKLGHLLLGCCFLLLLLLLLGLAGAEQHTFDVTIWPKNPVVVHGGSLWLNCSASCQETDARGSLETSLIKEKRDNGTGWAAFQLVNITEWAPTAECSFSCYGKHRSVHASITVYQIPEQVVLDPLPMMEVGKEYNLTCRVFSVAPVQNLTVTLHKGKEELYVKTFEDHSGNEASDVVVTHTIAARQDDHGEEVTCHAALDLRPEGPFLEKAAFIKVLKVFGFPEPSLKILPSQTLVNDSVTIICNSSDTQPPGISLQIKIASGRTLVSGNQLSLQSTLIAEKEDNEREFICEAEWGIGGETILKQTSANLTVFYVPEMDESTCPSNHTWVEGTHQTLHCLAEGNPKPTVVCSKEGVAHNMEKEERVNRTQTGIYNCTATNELGSITRTVTIYVEYGPQLSESDCPSNQTWVEGSQLDFICQAHGVPVPDVSCMKDGKVYNSNKLQNITQSHAGVYHCNATNAHGSSSKMVTSRVEYGPEMNDLSCPHSWIWTSGTEQMFTCSAGGEPEPTIECIKDGVTYSPGHLQSVTRDYAGTYLCTATNVHGSSTRAVSIQVEYKPEMDESSCPSNWILVEGALPSFICKAEGIPPPEVTCTKDGMTYFLSQGQGIPLYNGTFWCNATNRLGTVAKAVVVTVETKPKMDESSCPSNQTWLEGTLHSLACEANGTPTPLVICAKEGGIEEFYRERNVSRNDSGIYQCKATNGHGTERWLVNVQVEYRPVISILAVSGTLPIRRGENFTITCQADGSPAASYSWKVPQASNLNYGGNNSTVTVASADGQNSGVYECTASNKHGQQRSQVEIKVEDHWLYIIAVIAIAAATMLVLGGMAGVIYYLKSTACKKGEYNVRDAENSTEATCLNRERTCDGDIYGIQLTRT</sequence>
<evidence type="ECO:0000259" key="14">
    <source>
        <dbReference type="PROSITE" id="PS50835"/>
    </source>
</evidence>
<dbReference type="SUPFAM" id="SSF48726">
    <property type="entry name" value="Immunoglobulin"/>
    <property type="match status" value="8"/>
</dbReference>
<feature type="compositionally biased region" description="Gly residues" evidence="12">
    <location>
        <begin position="1"/>
        <end position="21"/>
    </location>
</feature>
<evidence type="ECO:0000256" key="4">
    <source>
        <dbReference type="ARBA" id="ARBA00022729"/>
    </source>
</evidence>
<dbReference type="Pfam" id="PF03921">
    <property type="entry name" value="ICAM_N"/>
    <property type="match status" value="1"/>
</dbReference>
<proteinExistence type="inferred from homology"/>
<dbReference type="PROSITE" id="PS50835">
    <property type="entry name" value="IG_LIKE"/>
    <property type="match status" value="5"/>
</dbReference>
<comment type="subcellular location">
    <subcellularLocation>
        <location evidence="1">Membrane</location>
        <topology evidence="1">Single-pass type I membrane protein</topology>
    </subcellularLocation>
</comment>
<dbReference type="GO" id="GO:0098609">
    <property type="term" value="P:cell-cell adhesion"/>
    <property type="evidence" value="ECO:0007669"/>
    <property type="project" value="InterPro"/>
</dbReference>
<dbReference type="Pfam" id="PF13927">
    <property type="entry name" value="Ig_3"/>
    <property type="match status" value="1"/>
</dbReference>
<dbReference type="SMART" id="SM00408">
    <property type="entry name" value="IGc2"/>
    <property type="match status" value="5"/>
</dbReference>
<dbReference type="SMART" id="SM00409">
    <property type="entry name" value="IG"/>
    <property type="match status" value="8"/>
</dbReference>
<dbReference type="InterPro" id="IPR007110">
    <property type="entry name" value="Ig-like_dom"/>
</dbReference>
<evidence type="ECO:0000256" key="9">
    <source>
        <dbReference type="ARBA" id="ARBA00023157"/>
    </source>
</evidence>
<evidence type="ECO:0000256" key="12">
    <source>
        <dbReference type="SAM" id="MobiDB-lite"/>
    </source>
</evidence>
<dbReference type="EMBL" id="OX395142">
    <property type="protein sequence ID" value="CAI5795906.1"/>
    <property type="molecule type" value="Genomic_DNA"/>
</dbReference>
<feature type="domain" description="Ig-like" evidence="14">
    <location>
        <begin position="667"/>
        <end position="741"/>
    </location>
</feature>
<dbReference type="PANTHER" id="PTHR13771">
    <property type="entry name" value="INTERCELLULAR ADHESION MOLECULE"/>
    <property type="match status" value="1"/>
</dbReference>
<keyword evidence="4" id="KW-0732">Signal</keyword>
<dbReference type="FunFam" id="2.60.40.10:FF:000338">
    <property type="entry name" value="intercellular adhesion molecule 5"/>
    <property type="match status" value="1"/>
</dbReference>
<keyword evidence="11" id="KW-0393">Immunoglobulin domain</keyword>
<dbReference type="PRINTS" id="PR01472">
    <property type="entry name" value="ICAMVCAM1"/>
</dbReference>
<keyword evidence="6" id="KW-0130">Cell adhesion</keyword>
<evidence type="ECO:0000256" key="5">
    <source>
        <dbReference type="ARBA" id="ARBA00022737"/>
    </source>
</evidence>
<keyword evidence="7 13" id="KW-1133">Transmembrane helix</keyword>
<dbReference type="AlphaFoldDB" id="A0AA35LGH7"/>
<evidence type="ECO:0000256" key="1">
    <source>
        <dbReference type="ARBA" id="ARBA00004479"/>
    </source>
</evidence>
<dbReference type="InterPro" id="IPR003987">
    <property type="entry name" value="ICAM_VCAM_N"/>
</dbReference>
<feature type="domain" description="Ig-like" evidence="14">
    <location>
        <begin position="748"/>
        <end position="824"/>
    </location>
</feature>
<dbReference type="PANTHER" id="PTHR13771:SF9">
    <property type="entry name" value="INTERCELLULAR ADHESION MOLECULE 5"/>
    <property type="match status" value="1"/>
</dbReference>
<keyword evidence="3 13" id="KW-0812">Transmembrane</keyword>
<dbReference type="GO" id="GO:1901701">
    <property type="term" value="P:cellular response to oxygen-containing compound"/>
    <property type="evidence" value="ECO:0007669"/>
    <property type="project" value="UniProtKB-ARBA"/>
</dbReference>
<gene>
    <name evidence="15" type="ORF">PODLI_1B028560</name>
</gene>
<dbReference type="FunFam" id="2.60.40.10:FF:000194">
    <property type="entry name" value="Intercellular adhesion molecule 1"/>
    <property type="match status" value="1"/>
</dbReference>
<feature type="region of interest" description="Disordered" evidence="12">
    <location>
        <begin position="1"/>
        <end position="33"/>
    </location>
</feature>
<evidence type="ECO:0000256" key="2">
    <source>
        <dbReference type="ARBA" id="ARBA00005925"/>
    </source>
</evidence>
<evidence type="ECO:0000256" key="6">
    <source>
        <dbReference type="ARBA" id="ARBA00022889"/>
    </source>
</evidence>
<dbReference type="Gene3D" id="2.60.40.10">
    <property type="entry name" value="Immunoglobulins"/>
    <property type="match status" value="9"/>
</dbReference>
<evidence type="ECO:0000313" key="15">
    <source>
        <dbReference type="EMBL" id="CAI5795906.1"/>
    </source>
</evidence>
<protein>
    <submittedName>
        <fullName evidence="15">Intercellular adhesion molecule 5</fullName>
    </submittedName>
</protein>
<accession>A0AA35LGH7</accession>
<dbReference type="GO" id="GO:0005886">
    <property type="term" value="C:plasma membrane"/>
    <property type="evidence" value="ECO:0007669"/>
    <property type="project" value="TreeGrafter"/>
</dbReference>
<feature type="transmembrane region" description="Helical" evidence="13">
    <location>
        <begin position="1078"/>
        <end position="1105"/>
    </location>
</feature>
<keyword evidence="16" id="KW-1185">Reference proteome</keyword>
<organism evidence="15 16">
    <name type="scientific">Podarcis lilfordi</name>
    <name type="common">Lilford's wall lizard</name>
    <dbReference type="NCBI Taxonomy" id="74358"/>
    <lineage>
        <taxon>Eukaryota</taxon>
        <taxon>Metazoa</taxon>
        <taxon>Chordata</taxon>
        <taxon>Craniata</taxon>
        <taxon>Vertebrata</taxon>
        <taxon>Euteleostomi</taxon>
        <taxon>Lepidosauria</taxon>
        <taxon>Squamata</taxon>
        <taxon>Bifurcata</taxon>
        <taxon>Unidentata</taxon>
        <taxon>Episquamata</taxon>
        <taxon>Laterata</taxon>
        <taxon>Lacertibaenia</taxon>
        <taxon>Lacertidae</taxon>
        <taxon>Podarcis</taxon>
    </lineage>
</organism>
<dbReference type="InterPro" id="IPR047012">
    <property type="entry name" value="ICAM_VCAM"/>
</dbReference>
<feature type="domain" description="Ig-like" evidence="14">
    <location>
        <begin position="990"/>
        <end position="1073"/>
    </location>
</feature>
<reference evidence="15" key="1">
    <citation type="submission" date="2022-12" db="EMBL/GenBank/DDBJ databases">
        <authorList>
            <person name="Alioto T."/>
            <person name="Alioto T."/>
            <person name="Gomez Garrido J."/>
        </authorList>
    </citation>
    <scope>NUCLEOTIDE SEQUENCE</scope>
</reference>
<dbReference type="FunFam" id="2.60.40.10:FF:000641">
    <property type="entry name" value="Intercellular adhesion molecule 1"/>
    <property type="match status" value="3"/>
</dbReference>
<keyword evidence="9" id="KW-1015">Disulfide bond</keyword>
<dbReference type="Pfam" id="PF13895">
    <property type="entry name" value="Ig_2"/>
    <property type="match status" value="1"/>
</dbReference>
<evidence type="ECO:0000256" key="8">
    <source>
        <dbReference type="ARBA" id="ARBA00023136"/>
    </source>
</evidence>